<dbReference type="EMBL" id="CAJNOH010000031">
    <property type="protein sequence ID" value="CAF0784325.1"/>
    <property type="molecule type" value="Genomic_DNA"/>
</dbReference>
<dbReference type="Proteomes" id="UP000663864">
    <property type="component" value="Unassembled WGS sequence"/>
</dbReference>
<proteinExistence type="predicted"/>
<reference evidence="2" key="1">
    <citation type="submission" date="2021-02" db="EMBL/GenBank/DDBJ databases">
        <authorList>
            <person name="Nowell W R."/>
        </authorList>
    </citation>
    <scope>NUCLEOTIDE SEQUENCE</scope>
</reference>
<protein>
    <submittedName>
        <fullName evidence="2">Uncharacterized protein</fullName>
    </submittedName>
</protein>
<feature type="transmembrane region" description="Helical" evidence="1">
    <location>
        <begin position="108"/>
        <end position="128"/>
    </location>
</feature>
<keyword evidence="7" id="KW-1185">Reference proteome</keyword>
<name>A0A813RQ71_9BILA</name>
<dbReference type="Proteomes" id="UP000663870">
    <property type="component" value="Unassembled WGS sequence"/>
</dbReference>
<comment type="caution">
    <text evidence="2">The sequence shown here is derived from an EMBL/GenBank/DDBJ whole genome shotgun (WGS) entry which is preliminary data.</text>
</comment>
<keyword evidence="1" id="KW-0472">Membrane</keyword>
<evidence type="ECO:0000313" key="7">
    <source>
        <dbReference type="Proteomes" id="UP000663870"/>
    </source>
</evidence>
<dbReference type="Proteomes" id="UP000663854">
    <property type="component" value="Unassembled WGS sequence"/>
</dbReference>
<dbReference type="EMBL" id="CAJNOT010000228">
    <property type="protein sequence ID" value="CAF0903252.1"/>
    <property type="molecule type" value="Genomic_DNA"/>
</dbReference>
<organism evidence="2 6">
    <name type="scientific">Rotaria sordida</name>
    <dbReference type="NCBI Taxonomy" id="392033"/>
    <lineage>
        <taxon>Eukaryota</taxon>
        <taxon>Metazoa</taxon>
        <taxon>Spiralia</taxon>
        <taxon>Gnathifera</taxon>
        <taxon>Rotifera</taxon>
        <taxon>Eurotatoria</taxon>
        <taxon>Bdelloidea</taxon>
        <taxon>Philodinida</taxon>
        <taxon>Philodinidae</taxon>
        <taxon>Rotaria</taxon>
    </lineage>
</organism>
<feature type="transmembrane region" description="Helical" evidence="1">
    <location>
        <begin position="140"/>
        <end position="163"/>
    </location>
</feature>
<keyword evidence="1" id="KW-1133">Transmembrane helix</keyword>
<evidence type="ECO:0000313" key="4">
    <source>
        <dbReference type="EMBL" id="CAF0903252.1"/>
    </source>
</evidence>
<evidence type="ECO:0000313" key="2">
    <source>
        <dbReference type="EMBL" id="CAF0784325.1"/>
    </source>
</evidence>
<accession>A0A813RQ71</accession>
<dbReference type="AlphaFoldDB" id="A0A813RQ71"/>
<evidence type="ECO:0000256" key="1">
    <source>
        <dbReference type="SAM" id="Phobius"/>
    </source>
</evidence>
<sequence length="191" mass="22097">MYMNILSIVILTCKTVSLICLLISVYAYHWFQIDNYSVNKDLVQDLCISYGAFCNLENQMPLPHLIVIAPCILLIISLLLEIINLILFYSIWSRTPTLLNCFLEQTSIALLCAVTIHCIWVTIVHIRISIEMRIVHLHWTFFAFGLATILIPIDCICSIVRIMNNCQYDETSITNHGKQSYRHKSIIDYIR</sequence>
<gene>
    <name evidence="5" type="ORF">JBS370_LOCUS5824</name>
    <name evidence="3" type="ORF">JXQ802_LOCUS8089</name>
    <name evidence="2" type="ORF">PYM288_LOCUS3790</name>
    <name evidence="4" type="ORF">ZHD862_LOCUS7498</name>
</gene>
<feature type="transmembrane region" description="Helical" evidence="1">
    <location>
        <begin position="6"/>
        <end position="28"/>
    </location>
</feature>
<feature type="transmembrane region" description="Helical" evidence="1">
    <location>
        <begin position="65"/>
        <end position="88"/>
    </location>
</feature>
<evidence type="ECO:0000313" key="3">
    <source>
        <dbReference type="EMBL" id="CAF0879665.1"/>
    </source>
</evidence>
<evidence type="ECO:0000313" key="5">
    <source>
        <dbReference type="EMBL" id="CAF3641317.1"/>
    </source>
</evidence>
<evidence type="ECO:0000313" key="6">
    <source>
        <dbReference type="Proteomes" id="UP000663854"/>
    </source>
</evidence>
<keyword evidence="1" id="KW-0812">Transmembrane</keyword>
<dbReference type="EMBL" id="CAJNOL010000140">
    <property type="protein sequence ID" value="CAF0879665.1"/>
    <property type="molecule type" value="Genomic_DNA"/>
</dbReference>
<dbReference type="Proteomes" id="UP000663836">
    <property type="component" value="Unassembled WGS sequence"/>
</dbReference>
<dbReference type="EMBL" id="CAJOBD010000307">
    <property type="protein sequence ID" value="CAF3641317.1"/>
    <property type="molecule type" value="Genomic_DNA"/>
</dbReference>